<proteinExistence type="predicted"/>
<comment type="caution">
    <text evidence="1">The sequence shown here is derived from an EMBL/GenBank/DDBJ whole genome shotgun (WGS) entry which is preliminary data.</text>
</comment>
<protein>
    <submittedName>
        <fullName evidence="1">Uncharacterized protein</fullName>
    </submittedName>
</protein>
<evidence type="ECO:0000313" key="1">
    <source>
        <dbReference type="EMBL" id="KAL2041376.1"/>
    </source>
</evidence>
<keyword evidence="2" id="KW-1185">Reference proteome</keyword>
<sequence length="104" mass="11633">MLVPARTSVSSPANNILVAGRGFTSMPQTLNFPSKTTRILQCPRRGKKNKGAQQKQRKLKLEVTNRLARRIKGFQLNPPSHSQRMQIAQCNNGRELKCATAPYT</sequence>
<dbReference type="Proteomes" id="UP001590950">
    <property type="component" value="Unassembled WGS sequence"/>
</dbReference>
<dbReference type="EMBL" id="JBEFKJ010000017">
    <property type="protein sequence ID" value="KAL2041376.1"/>
    <property type="molecule type" value="Genomic_DNA"/>
</dbReference>
<reference evidence="1 2" key="1">
    <citation type="submission" date="2024-09" db="EMBL/GenBank/DDBJ databases">
        <title>Rethinking Asexuality: The Enigmatic Case of Functional Sexual Genes in Lepraria (Stereocaulaceae).</title>
        <authorList>
            <person name="Doellman M."/>
            <person name="Sun Y."/>
            <person name="Barcenas-Pena A."/>
            <person name="Lumbsch H.T."/>
            <person name="Grewe F."/>
        </authorList>
    </citation>
    <scope>NUCLEOTIDE SEQUENCE [LARGE SCALE GENOMIC DNA]</scope>
    <source>
        <strain evidence="1 2">Mercado 3170</strain>
    </source>
</reference>
<evidence type="ECO:0000313" key="2">
    <source>
        <dbReference type="Proteomes" id="UP001590950"/>
    </source>
</evidence>
<name>A0ABR4A8Z8_9LECA</name>
<organism evidence="1 2">
    <name type="scientific">Stereocaulon virgatum</name>
    <dbReference type="NCBI Taxonomy" id="373712"/>
    <lineage>
        <taxon>Eukaryota</taxon>
        <taxon>Fungi</taxon>
        <taxon>Dikarya</taxon>
        <taxon>Ascomycota</taxon>
        <taxon>Pezizomycotina</taxon>
        <taxon>Lecanoromycetes</taxon>
        <taxon>OSLEUM clade</taxon>
        <taxon>Lecanoromycetidae</taxon>
        <taxon>Lecanorales</taxon>
        <taxon>Lecanorineae</taxon>
        <taxon>Stereocaulaceae</taxon>
        <taxon>Stereocaulon</taxon>
    </lineage>
</organism>
<gene>
    <name evidence="1" type="ORF">N7G274_005758</name>
</gene>
<accession>A0ABR4A8Z8</accession>